<dbReference type="EMBL" id="BNCJ01000002">
    <property type="protein sequence ID" value="GHF41419.1"/>
    <property type="molecule type" value="Genomic_DNA"/>
</dbReference>
<accession>A0A8J3GW03</accession>
<protein>
    <submittedName>
        <fullName evidence="1">Uncharacterized protein</fullName>
    </submittedName>
</protein>
<gene>
    <name evidence="1" type="ORF">GCM10017056_11290</name>
</gene>
<dbReference type="Proteomes" id="UP000626220">
    <property type="component" value="Unassembled WGS sequence"/>
</dbReference>
<name>A0A8J3GW03_9RHOB</name>
<evidence type="ECO:0000313" key="2">
    <source>
        <dbReference type="Proteomes" id="UP000626220"/>
    </source>
</evidence>
<comment type="caution">
    <text evidence="1">The sequence shown here is derived from an EMBL/GenBank/DDBJ whole genome shotgun (WGS) entry which is preliminary data.</text>
</comment>
<dbReference type="AlphaFoldDB" id="A0A8J3GW03"/>
<reference evidence="1" key="1">
    <citation type="journal article" date="2014" name="Int. J. Syst. Evol. Microbiol.">
        <title>Complete genome sequence of Corynebacterium casei LMG S-19264T (=DSM 44701T), isolated from a smear-ripened cheese.</title>
        <authorList>
            <consortium name="US DOE Joint Genome Institute (JGI-PGF)"/>
            <person name="Walter F."/>
            <person name="Albersmeier A."/>
            <person name="Kalinowski J."/>
            <person name="Ruckert C."/>
        </authorList>
    </citation>
    <scope>NUCLEOTIDE SEQUENCE</scope>
    <source>
        <strain evidence="1">KCTC 42650</strain>
    </source>
</reference>
<keyword evidence="2" id="KW-1185">Reference proteome</keyword>
<proteinExistence type="predicted"/>
<evidence type="ECO:0000313" key="1">
    <source>
        <dbReference type="EMBL" id="GHF41419.1"/>
    </source>
</evidence>
<organism evidence="1 2">
    <name type="scientific">Seohaeicola zhoushanensis</name>
    <dbReference type="NCBI Taxonomy" id="1569283"/>
    <lineage>
        <taxon>Bacteria</taxon>
        <taxon>Pseudomonadati</taxon>
        <taxon>Pseudomonadota</taxon>
        <taxon>Alphaproteobacteria</taxon>
        <taxon>Rhodobacterales</taxon>
        <taxon>Roseobacteraceae</taxon>
        <taxon>Seohaeicola</taxon>
    </lineage>
</organism>
<sequence length="64" mass="7127">MGARGQSDVAKFAQVAPDRLAGDVESIRQRLNLHVSLNTQRFQNFLLATAQFHTLSKAQFLTLV</sequence>
<reference evidence="1" key="2">
    <citation type="submission" date="2020-09" db="EMBL/GenBank/DDBJ databases">
        <authorList>
            <person name="Sun Q."/>
            <person name="Kim S."/>
        </authorList>
    </citation>
    <scope>NUCLEOTIDE SEQUENCE</scope>
    <source>
        <strain evidence="1">KCTC 42650</strain>
    </source>
</reference>